<proteinExistence type="predicted"/>
<evidence type="ECO:0000256" key="2">
    <source>
        <dbReference type="ARBA" id="ARBA00022448"/>
    </source>
</evidence>
<evidence type="ECO:0000256" key="1">
    <source>
        <dbReference type="ARBA" id="ARBA00004294"/>
    </source>
</evidence>
<dbReference type="InterPro" id="IPR033468">
    <property type="entry name" value="Metaxin_GST"/>
</dbReference>
<evidence type="ECO:0000313" key="10">
    <source>
        <dbReference type="Proteomes" id="UP001235939"/>
    </source>
</evidence>
<reference evidence="9 10" key="1">
    <citation type="submission" date="2022-01" db="EMBL/GenBank/DDBJ databases">
        <title>A chromosomal length assembly of Cordylochernes scorpioides.</title>
        <authorList>
            <person name="Zeh D."/>
            <person name="Zeh J."/>
        </authorList>
    </citation>
    <scope>NUCLEOTIDE SEQUENCE [LARGE SCALE GENOMIC DNA]</scope>
    <source>
        <strain evidence="9">IN4F17</strain>
        <tissue evidence="9">Whole Body</tissue>
    </source>
</reference>
<keyword evidence="5" id="KW-0496">Mitochondrion</keyword>
<keyword evidence="2" id="KW-0813">Transport</keyword>
<accession>A0ABY6KR92</accession>
<keyword evidence="6" id="KW-0472">Membrane</keyword>
<dbReference type="InterPro" id="IPR050931">
    <property type="entry name" value="Mito_Protein_Transport_Metaxin"/>
</dbReference>
<evidence type="ECO:0000256" key="5">
    <source>
        <dbReference type="ARBA" id="ARBA00023128"/>
    </source>
</evidence>
<evidence type="ECO:0000256" key="4">
    <source>
        <dbReference type="ARBA" id="ARBA00022927"/>
    </source>
</evidence>
<gene>
    <name evidence="9" type="ORF">LAZ67_8002192</name>
</gene>
<name>A0ABY6KR92_9ARAC</name>
<dbReference type="EMBL" id="CP092870">
    <property type="protein sequence ID" value="UYV71209.1"/>
    <property type="molecule type" value="Genomic_DNA"/>
</dbReference>
<sequence length="260" mass="29862">MSSSTSSLKVRDVNLLYPGVPVEQILLAEQTSCLSVQAFLKMCGLNFEVEMRSNAEHMSPAAGKLPFIKCGQSIVAELEPIVEFVEKRGVSLTQHLNHEQKSDMKAYMSLINVVLHHAELYLNWIHEKTYREITKRRYSSCYPWPLNHVLTWKKRKAVISKLKTYGWASNTVDEVRLTNSFFELINLPLHMVQAMIIMVGRRRQQLLLPTELDALVFGHLFSILTTTLPDVNLSNVVRQFPNLVELCRRIDSAHFQKHSD</sequence>
<keyword evidence="4" id="KW-0653">Protein transport</keyword>
<evidence type="ECO:0000256" key="3">
    <source>
        <dbReference type="ARBA" id="ARBA00022787"/>
    </source>
</evidence>
<keyword evidence="3" id="KW-1000">Mitochondrion outer membrane</keyword>
<evidence type="ECO:0000313" key="9">
    <source>
        <dbReference type="EMBL" id="UYV71209.1"/>
    </source>
</evidence>
<protein>
    <submittedName>
        <fullName evidence="9">MTX2</fullName>
    </submittedName>
</protein>
<dbReference type="Proteomes" id="UP001235939">
    <property type="component" value="Chromosome 08"/>
</dbReference>
<evidence type="ECO:0000256" key="6">
    <source>
        <dbReference type="ARBA" id="ARBA00023136"/>
    </source>
</evidence>
<dbReference type="Pfam" id="PF10568">
    <property type="entry name" value="Tom37"/>
    <property type="match status" value="1"/>
</dbReference>
<dbReference type="Pfam" id="PF17171">
    <property type="entry name" value="GST_C_6"/>
    <property type="match status" value="1"/>
</dbReference>
<feature type="domain" description="Mitochondrial outer membrane transport complex Sam37/metaxin N-terminal" evidence="7">
    <location>
        <begin position="33"/>
        <end position="155"/>
    </location>
</feature>
<evidence type="ECO:0000259" key="8">
    <source>
        <dbReference type="Pfam" id="PF17171"/>
    </source>
</evidence>
<feature type="domain" description="Metaxin glutathione S-transferase" evidence="8">
    <location>
        <begin position="209"/>
        <end position="250"/>
    </location>
</feature>
<dbReference type="PANTHER" id="PTHR12289">
    <property type="entry name" value="METAXIN RELATED"/>
    <property type="match status" value="1"/>
</dbReference>
<keyword evidence="10" id="KW-1185">Reference proteome</keyword>
<dbReference type="PANTHER" id="PTHR12289:SF38">
    <property type="entry name" value="METAXIN-2"/>
    <property type="match status" value="1"/>
</dbReference>
<dbReference type="InterPro" id="IPR019564">
    <property type="entry name" value="Sam37/metaxin_N"/>
</dbReference>
<comment type="subcellular location">
    <subcellularLocation>
        <location evidence="1">Mitochondrion outer membrane</location>
    </subcellularLocation>
</comment>
<evidence type="ECO:0000259" key="7">
    <source>
        <dbReference type="Pfam" id="PF10568"/>
    </source>
</evidence>
<organism evidence="9 10">
    <name type="scientific">Cordylochernes scorpioides</name>
    <dbReference type="NCBI Taxonomy" id="51811"/>
    <lineage>
        <taxon>Eukaryota</taxon>
        <taxon>Metazoa</taxon>
        <taxon>Ecdysozoa</taxon>
        <taxon>Arthropoda</taxon>
        <taxon>Chelicerata</taxon>
        <taxon>Arachnida</taxon>
        <taxon>Pseudoscorpiones</taxon>
        <taxon>Cheliferoidea</taxon>
        <taxon>Chernetidae</taxon>
        <taxon>Cordylochernes</taxon>
    </lineage>
</organism>